<evidence type="ECO:0000313" key="4">
    <source>
        <dbReference type="Proteomes" id="UP000757435"/>
    </source>
</evidence>
<reference evidence="3" key="1">
    <citation type="submission" date="2021-05" db="EMBL/GenBank/DDBJ databases">
        <authorList>
            <person name="Pietrasiak N."/>
            <person name="Ward R."/>
            <person name="Stajich J.E."/>
            <person name="Kurbessoian T."/>
        </authorList>
    </citation>
    <scope>NUCLEOTIDE SEQUENCE</scope>
    <source>
        <strain evidence="3">UHER 2000/2452</strain>
    </source>
</reference>
<feature type="region of interest" description="Disordered" evidence="1">
    <location>
        <begin position="26"/>
        <end position="62"/>
    </location>
</feature>
<proteinExistence type="predicted"/>
<name>A0A951UKT0_9CYAN</name>
<evidence type="ECO:0000256" key="1">
    <source>
        <dbReference type="SAM" id="MobiDB-lite"/>
    </source>
</evidence>
<gene>
    <name evidence="3" type="ORF">KME15_01030</name>
</gene>
<dbReference type="EMBL" id="JAHHHD010000001">
    <property type="protein sequence ID" value="MBW4657232.1"/>
    <property type="molecule type" value="Genomic_DNA"/>
</dbReference>
<accession>A0A951UKT0</accession>
<comment type="caution">
    <text evidence="3">The sequence shown here is derived from an EMBL/GenBank/DDBJ whole genome shotgun (WGS) entry which is preliminary data.</text>
</comment>
<reference evidence="3" key="2">
    <citation type="journal article" date="2022" name="Microbiol. Resour. Announc.">
        <title>Metagenome Sequencing to Explore Phylogenomics of Terrestrial Cyanobacteria.</title>
        <authorList>
            <person name="Ward R.D."/>
            <person name="Stajich J.E."/>
            <person name="Johansen J.R."/>
            <person name="Huntemann M."/>
            <person name="Clum A."/>
            <person name="Foster B."/>
            <person name="Foster B."/>
            <person name="Roux S."/>
            <person name="Palaniappan K."/>
            <person name="Varghese N."/>
            <person name="Mukherjee S."/>
            <person name="Reddy T.B.K."/>
            <person name="Daum C."/>
            <person name="Copeland A."/>
            <person name="Chen I.A."/>
            <person name="Ivanova N.N."/>
            <person name="Kyrpides N.C."/>
            <person name="Shapiro N."/>
            <person name="Eloe-Fadrosh E.A."/>
            <person name="Pietrasiak N."/>
        </authorList>
    </citation>
    <scope>NUCLEOTIDE SEQUENCE</scope>
    <source>
        <strain evidence="3">UHER 2000/2452</strain>
    </source>
</reference>
<dbReference type="AlphaFoldDB" id="A0A951UKT0"/>
<dbReference type="Proteomes" id="UP000757435">
    <property type="component" value="Unassembled WGS sequence"/>
</dbReference>
<evidence type="ECO:0000313" key="3">
    <source>
        <dbReference type="EMBL" id="MBW4657232.1"/>
    </source>
</evidence>
<feature type="signal peptide" evidence="2">
    <location>
        <begin position="1"/>
        <end position="25"/>
    </location>
</feature>
<evidence type="ECO:0000256" key="2">
    <source>
        <dbReference type="SAM" id="SignalP"/>
    </source>
</evidence>
<sequence length="132" mass="15064">MKLKFNAILLCVTGVVICLSFPAQAQFQGPPERMPSMPQGMPQEQMPRRSIDQSNLSEEQQEKLREIQESVQEEISDLLTDDQNEQLERAIASGKNPQEALRSLDLDEDQQTEVRELLQNAQEEMHAVLTEQ</sequence>
<keyword evidence="2" id="KW-0732">Signal</keyword>
<organism evidence="3 4">
    <name type="scientific">Drouetiella hepatica Uher 2000/2452</name>
    <dbReference type="NCBI Taxonomy" id="904376"/>
    <lineage>
        <taxon>Bacteria</taxon>
        <taxon>Bacillati</taxon>
        <taxon>Cyanobacteriota</taxon>
        <taxon>Cyanophyceae</taxon>
        <taxon>Oculatellales</taxon>
        <taxon>Oculatellaceae</taxon>
        <taxon>Drouetiella</taxon>
    </lineage>
</organism>
<feature type="chain" id="PRO_5037697815" evidence="2">
    <location>
        <begin position="26"/>
        <end position="132"/>
    </location>
</feature>
<protein>
    <submittedName>
        <fullName evidence="3">Periplasmic heavy metal sensor</fullName>
    </submittedName>
</protein>